<evidence type="ECO:0000256" key="3">
    <source>
        <dbReference type="ARBA" id="ARBA00022833"/>
    </source>
</evidence>
<dbReference type="OrthoDB" id="9970124at2759"/>
<reference evidence="9" key="1">
    <citation type="submission" date="2018-12" db="EMBL/GenBank/DDBJ databases">
        <authorList>
            <person name="Syme R.A."/>
            <person name="Farfan-Caceres L."/>
            <person name="Lichtenzveig J."/>
        </authorList>
    </citation>
    <scope>NUCLEOTIDE SEQUENCE</scope>
    <source>
        <strain evidence="9">Al4</strain>
    </source>
</reference>
<dbReference type="GO" id="GO:0008270">
    <property type="term" value="F:zinc ion binding"/>
    <property type="evidence" value="ECO:0007669"/>
    <property type="project" value="InterPro"/>
</dbReference>
<evidence type="ECO:0000259" key="8">
    <source>
        <dbReference type="SMART" id="SM00906"/>
    </source>
</evidence>
<dbReference type="PANTHER" id="PTHR47782:SF12">
    <property type="entry name" value="ZN(II)2CYS6 TRANSCRIPTION FACTOR (EUROFUNG)"/>
    <property type="match status" value="1"/>
</dbReference>
<evidence type="ECO:0000313" key="9">
    <source>
        <dbReference type="EMBL" id="KAF9697989.1"/>
    </source>
</evidence>
<evidence type="ECO:0000256" key="7">
    <source>
        <dbReference type="ARBA" id="ARBA00023242"/>
    </source>
</evidence>
<organism evidence="9 10">
    <name type="scientific">Ascochyta lentis</name>
    <dbReference type="NCBI Taxonomy" id="205686"/>
    <lineage>
        <taxon>Eukaryota</taxon>
        <taxon>Fungi</taxon>
        <taxon>Dikarya</taxon>
        <taxon>Ascomycota</taxon>
        <taxon>Pezizomycotina</taxon>
        <taxon>Dothideomycetes</taxon>
        <taxon>Pleosporomycetidae</taxon>
        <taxon>Pleosporales</taxon>
        <taxon>Pleosporineae</taxon>
        <taxon>Didymellaceae</taxon>
        <taxon>Ascochyta</taxon>
    </lineage>
</organism>
<evidence type="ECO:0000256" key="5">
    <source>
        <dbReference type="ARBA" id="ARBA00023125"/>
    </source>
</evidence>
<gene>
    <name evidence="9" type="ORF">EKO04_004043</name>
</gene>
<keyword evidence="3" id="KW-0862">Zinc</keyword>
<protein>
    <recommendedName>
        <fullName evidence="8">Xylanolytic transcriptional activator regulatory domain-containing protein</fullName>
    </recommendedName>
</protein>
<name>A0A8H7MIT7_9PLEO</name>
<dbReference type="InterPro" id="IPR052202">
    <property type="entry name" value="Yeast_MetPath_Reg"/>
</dbReference>
<dbReference type="PANTHER" id="PTHR47782">
    <property type="entry name" value="ZN(II)2CYS6 TRANSCRIPTION FACTOR (EUROFUNG)-RELATED"/>
    <property type="match status" value="1"/>
</dbReference>
<keyword evidence="5" id="KW-0238">DNA-binding</keyword>
<dbReference type="CDD" id="cd12148">
    <property type="entry name" value="fungal_TF_MHR"/>
    <property type="match status" value="1"/>
</dbReference>
<comment type="subcellular location">
    <subcellularLocation>
        <location evidence="1">Nucleus</location>
    </subcellularLocation>
</comment>
<dbReference type="Proteomes" id="UP000651452">
    <property type="component" value="Unassembled WGS sequence"/>
</dbReference>
<keyword evidence="6" id="KW-0804">Transcription</keyword>
<dbReference type="GO" id="GO:0005634">
    <property type="term" value="C:nucleus"/>
    <property type="evidence" value="ECO:0007669"/>
    <property type="project" value="UniProtKB-SubCell"/>
</dbReference>
<evidence type="ECO:0000256" key="6">
    <source>
        <dbReference type="ARBA" id="ARBA00023163"/>
    </source>
</evidence>
<dbReference type="GO" id="GO:0043565">
    <property type="term" value="F:sequence-specific DNA binding"/>
    <property type="evidence" value="ECO:0007669"/>
    <property type="project" value="TreeGrafter"/>
</dbReference>
<evidence type="ECO:0000256" key="4">
    <source>
        <dbReference type="ARBA" id="ARBA00023015"/>
    </source>
</evidence>
<feature type="domain" description="Xylanolytic transcriptional activator regulatory" evidence="8">
    <location>
        <begin position="107"/>
        <end position="182"/>
    </location>
</feature>
<accession>A0A8H7MIT7</accession>
<reference evidence="9" key="2">
    <citation type="submission" date="2020-09" db="EMBL/GenBank/DDBJ databases">
        <title>Reference genome assembly for Australian Ascochyta lentis isolate Al4.</title>
        <authorList>
            <person name="Lee R.C."/>
            <person name="Farfan-Caceres L.M."/>
            <person name="Debler J.W."/>
            <person name="Williams A.H."/>
            <person name="Henares B.M."/>
        </authorList>
    </citation>
    <scope>NUCLEOTIDE SEQUENCE</scope>
    <source>
        <strain evidence="9">Al4</strain>
    </source>
</reference>
<keyword evidence="10" id="KW-1185">Reference proteome</keyword>
<keyword evidence="2" id="KW-0479">Metal-binding</keyword>
<evidence type="ECO:0000256" key="1">
    <source>
        <dbReference type="ARBA" id="ARBA00004123"/>
    </source>
</evidence>
<dbReference type="InterPro" id="IPR007219">
    <property type="entry name" value="XnlR_reg_dom"/>
</dbReference>
<keyword evidence="7" id="KW-0539">Nucleus</keyword>
<evidence type="ECO:0000256" key="2">
    <source>
        <dbReference type="ARBA" id="ARBA00022723"/>
    </source>
</evidence>
<dbReference type="EMBL" id="RZGK01000007">
    <property type="protein sequence ID" value="KAF9697989.1"/>
    <property type="molecule type" value="Genomic_DNA"/>
</dbReference>
<dbReference type="GO" id="GO:0006351">
    <property type="term" value="P:DNA-templated transcription"/>
    <property type="evidence" value="ECO:0007669"/>
    <property type="project" value="InterPro"/>
</dbReference>
<dbReference type="AlphaFoldDB" id="A0A8H7MIT7"/>
<keyword evidence="4" id="KW-0805">Transcription regulation</keyword>
<sequence length="555" mass="63300">MLFDFFFERIHPRWPLLDRADYETIFEKQHAPGMLTTTERSILHLIYAITARFLHVTQKPCAVDDELQLHAATAPMEHILKQHDLATVQFLILLGVHGQRSPYGAGSWSQIRYATSVCVEMGLHRKRNVSGSSTNVRDAEIRRRAFWSCYCLDRVTSIVLGRPFAIPDRDINVELPSASPEFWTLTHHEVYDSTQGQWSNIQPFIHIIKLDRIQSRIHKAVFRVDKDVSNGTPEERAKLDQKMSAIRTDLDDWIKAYPRTPKNDNKSTWMYDPESACLDARDFYGVQYHKAMLFLFTVFLPILDTRDARFVTCARSAACVCNAYKRLSQNKTLTYTMISLHSCFVAGLTLVYCIWRDRALFSYEVLEASQACSQILTIFGEKWPGAIKYRDIFDALSGGLFRLTVKPANTTAHTECSPLIQLNMGLEPAMVHQTMHVPQEGCTPAPLERLLTGKPDMPHLVTDAVKEAFMEVDEEAPGGWQGWRMWNEMVRSDSAHVSRSGFSFDGVVERPPETTWNACEGSGVYGVDPIQCAVVQTPNDPLNNQDQWDFTGYRY</sequence>
<dbReference type="GO" id="GO:0000981">
    <property type="term" value="F:DNA-binding transcription factor activity, RNA polymerase II-specific"/>
    <property type="evidence" value="ECO:0007669"/>
    <property type="project" value="TreeGrafter"/>
</dbReference>
<proteinExistence type="predicted"/>
<evidence type="ECO:0000313" key="10">
    <source>
        <dbReference type="Proteomes" id="UP000651452"/>
    </source>
</evidence>
<comment type="caution">
    <text evidence="9">The sequence shown here is derived from an EMBL/GenBank/DDBJ whole genome shotgun (WGS) entry which is preliminary data.</text>
</comment>
<dbReference type="Pfam" id="PF04082">
    <property type="entry name" value="Fungal_trans"/>
    <property type="match status" value="1"/>
</dbReference>
<dbReference type="SMART" id="SM00906">
    <property type="entry name" value="Fungal_trans"/>
    <property type="match status" value="1"/>
</dbReference>
<dbReference type="GO" id="GO:0045944">
    <property type="term" value="P:positive regulation of transcription by RNA polymerase II"/>
    <property type="evidence" value="ECO:0007669"/>
    <property type="project" value="TreeGrafter"/>
</dbReference>